<dbReference type="SUPFAM" id="SSF103473">
    <property type="entry name" value="MFS general substrate transporter"/>
    <property type="match status" value="1"/>
</dbReference>
<evidence type="ECO:0000256" key="1">
    <source>
        <dbReference type="ARBA" id="ARBA00004141"/>
    </source>
</evidence>
<evidence type="ECO:0000256" key="3">
    <source>
        <dbReference type="ARBA" id="ARBA00022692"/>
    </source>
</evidence>
<dbReference type="PANTHER" id="PTHR23502">
    <property type="entry name" value="MAJOR FACILITATOR SUPERFAMILY"/>
    <property type="match status" value="1"/>
</dbReference>
<protein>
    <recommendedName>
        <fullName evidence="8">Major facilitator superfamily (MFS) profile domain-containing protein</fullName>
    </recommendedName>
</protein>
<dbReference type="Gene3D" id="1.20.1720.10">
    <property type="entry name" value="Multidrug resistance protein D"/>
    <property type="match status" value="1"/>
</dbReference>
<evidence type="ECO:0000256" key="5">
    <source>
        <dbReference type="ARBA" id="ARBA00023136"/>
    </source>
</evidence>
<keyword evidence="4 7" id="KW-1133">Transmembrane helix</keyword>
<dbReference type="InterPro" id="IPR036259">
    <property type="entry name" value="MFS_trans_sf"/>
</dbReference>
<evidence type="ECO:0000256" key="2">
    <source>
        <dbReference type="ARBA" id="ARBA00022448"/>
    </source>
</evidence>
<keyword evidence="5 7" id="KW-0472">Membrane</keyword>
<feature type="transmembrane region" description="Helical" evidence="7">
    <location>
        <begin position="180"/>
        <end position="207"/>
    </location>
</feature>
<gene>
    <name evidence="9" type="ORF">BQ4739_LOCUS831</name>
</gene>
<dbReference type="PANTHER" id="PTHR23502:SF132">
    <property type="entry name" value="POLYAMINE TRANSPORTER 2-RELATED"/>
    <property type="match status" value="1"/>
</dbReference>
<dbReference type="EMBL" id="FNXT01000050">
    <property type="protein sequence ID" value="SZX60269.1"/>
    <property type="molecule type" value="Genomic_DNA"/>
</dbReference>
<dbReference type="PROSITE" id="PS50850">
    <property type="entry name" value="MFS"/>
    <property type="match status" value="1"/>
</dbReference>
<feature type="transmembrane region" description="Helical" evidence="7">
    <location>
        <begin position="238"/>
        <end position="257"/>
    </location>
</feature>
<feature type="region of interest" description="Disordered" evidence="6">
    <location>
        <begin position="1"/>
        <end position="33"/>
    </location>
</feature>
<feature type="transmembrane region" description="Helical" evidence="7">
    <location>
        <begin position="506"/>
        <end position="526"/>
    </location>
</feature>
<feature type="transmembrane region" description="Helical" evidence="7">
    <location>
        <begin position="113"/>
        <end position="135"/>
    </location>
</feature>
<dbReference type="AlphaFoldDB" id="A0A383V6D2"/>
<feature type="region of interest" description="Disordered" evidence="6">
    <location>
        <begin position="50"/>
        <end position="80"/>
    </location>
</feature>
<dbReference type="GO" id="GO:0022857">
    <property type="term" value="F:transmembrane transporter activity"/>
    <property type="evidence" value="ECO:0007669"/>
    <property type="project" value="InterPro"/>
</dbReference>
<feature type="transmembrane region" description="Helical" evidence="7">
    <location>
        <begin position="415"/>
        <end position="436"/>
    </location>
</feature>
<feature type="compositionally biased region" description="Basic and acidic residues" evidence="6">
    <location>
        <begin position="1"/>
        <end position="15"/>
    </location>
</feature>
<keyword evidence="2" id="KW-0813">Transport</keyword>
<evidence type="ECO:0000313" key="9">
    <source>
        <dbReference type="EMBL" id="SZX60269.1"/>
    </source>
</evidence>
<evidence type="ECO:0000256" key="4">
    <source>
        <dbReference type="ARBA" id="ARBA00022989"/>
    </source>
</evidence>
<accession>A0A383V6D2</accession>
<feature type="compositionally biased region" description="Basic and acidic residues" evidence="6">
    <location>
        <begin position="60"/>
        <end position="77"/>
    </location>
</feature>
<dbReference type="Pfam" id="PF07690">
    <property type="entry name" value="MFS_1"/>
    <property type="match status" value="1"/>
</dbReference>
<keyword evidence="10" id="KW-1185">Reference proteome</keyword>
<name>A0A383V6D2_TETOB</name>
<keyword evidence="3 7" id="KW-0812">Transmembrane</keyword>
<organism evidence="9 10">
    <name type="scientific">Tetradesmus obliquus</name>
    <name type="common">Green alga</name>
    <name type="synonym">Acutodesmus obliquus</name>
    <dbReference type="NCBI Taxonomy" id="3088"/>
    <lineage>
        <taxon>Eukaryota</taxon>
        <taxon>Viridiplantae</taxon>
        <taxon>Chlorophyta</taxon>
        <taxon>core chlorophytes</taxon>
        <taxon>Chlorophyceae</taxon>
        <taxon>CS clade</taxon>
        <taxon>Sphaeropleales</taxon>
        <taxon>Scenedesmaceae</taxon>
        <taxon>Tetradesmus</taxon>
    </lineage>
</organism>
<feature type="transmembrane region" description="Helical" evidence="7">
    <location>
        <begin position="213"/>
        <end position="231"/>
    </location>
</feature>
<reference evidence="9 10" key="1">
    <citation type="submission" date="2016-10" db="EMBL/GenBank/DDBJ databases">
        <authorList>
            <person name="Cai Z."/>
        </authorList>
    </citation>
    <scope>NUCLEOTIDE SEQUENCE [LARGE SCALE GENOMIC DNA]</scope>
</reference>
<evidence type="ECO:0000259" key="8">
    <source>
        <dbReference type="PROSITE" id="PS50850"/>
    </source>
</evidence>
<sequence length="559" mass="59014">MQASQDHKTGREDTIRWLQSSRQDEQPGLELLPAAPALCTTKNSFLLRLESSGDTGTGKDGAERAAARSTPCKDPDGTAHSAIIITTPSDSSSNDGSSPVSIYDVLSRKRKYAIIYISAVAAILAPLSTTMYLPALRPIQADLHTTIELVVSSVAIYMFVIGAGALLWGPLSDWLGRRTAFLAATLLFLATSVPCIFAPSIYLLIVFRALQGLAVAAYGSVGSGLAADIFAPCERGTALGISSVPPLVGPVIGPLLGGVLSDHFGWRSTFIFTTCMAGVVILPLLLFFLPETTQYRALRRLRATDPQTAAVIKEADSIEASPPRFRAPWYPVLLILDRQLILHVALGLVAFGSYYCSVTELPINLGSPAYGLSPSKVGLCYLPIGVAGMLACPLGGKVSDICGRVNPSQPLRKVLPSNAMLLFVFPPCLLLYGWSLHFHMHIAVPLIGIFLVTLATCLYLPGIFSYMTAVKQQTAGAAAAGLYALLFLASGMLMLVAASVIEAVGIGPFSTILAGLNVIVASVACVQIKRGIAAGPVEQQQQQQPATAGGGSLCRSIKC</sequence>
<dbReference type="InterPro" id="IPR011701">
    <property type="entry name" value="MFS"/>
</dbReference>
<dbReference type="InterPro" id="IPR020846">
    <property type="entry name" value="MFS_dom"/>
</dbReference>
<dbReference type="Proteomes" id="UP000256970">
    <property type="component" value="Unassembled WGS sequence"/>
</dbReference>
<feature type="transmembrane region" description="Helical" evidence="7">
    <location>
        <begin position="442"/>
        <end position="464"/>
    </location>
</feature>
<evidence type="ECO:0000256" key="6">
    <source>
        <dbReference type="SAM" id="MobiDB-lite"/>
    </source>
</evidence>
<evidence type="ECO:0000256" key="7">
    <source>
        <dbReference type="SAM" id="Phobius"/>
    </source>
</evidence>
<feature type="transmembrane region" description="Helical" evidence="7">
    <location>
        <begin position="375"/>
        <end position="394"/>
    </location>
</feature>
<dbReference type="GO" id="GO:0005886">
    <property type="term" value="C:plasma membrane"/>
    <property type="evidence" value="ECO:0007669"/>
    <property type="project" value="TreeGrafter"/>
</dbReference>
<proteinExistence type="predicted"/>
<feature type="transmembrane region" description="Helical" evidence="7">
    <location>
        <begin position="269"/>
        <end position="289"/>
    </location>
</feature>
<dbReference type="STRING" id="3088.A0A383V6D2"/>
<feature type="transmembrane region" description="Helical" evidence="7">
    <location>
        <begin position="332"/>
        <end position="355"/>
    </location>
</feature>
<feature type="domain" description="Major facilitator superfamily (MFS) profile" evidence="8">
    <location>
        <begin position="114"/>
        <end position="533"/>
    </location>
</feature>
<feature type="transmembrane region" description="Helical" evidence="7">
    <location>
        <begin position="147"/>
        <end position="168"/>
    </location>
</feature>
<evidence type="ECO:0000313" key="10">
    <source>
        <dbReference type="Proteomes" id="UP000256970"/>
    </source>
</evidence>
<feature type="transmembrane region" description="Helical" evidence="7">
    <location>
        <begin position="476"/>
        <end position="500"/>
    </location>
</feature>
<comment type="subcellular location">
    <subcellularLocation>
        <location evidence="1">Membrane</location>
        <topology evidence="1">Multi-pass membrane protein</topology>
    </subcellularLocation>
</comment>